<reference evidence="1" key="2">
    <citation type="submission" date="2024-03" db="EMBL/GenBank/DDBJ databases">
        <authorList>
            <person name="Roux S."/>
            <person name="Duan C."/>
        </authorList>
    </citation>
    <scope>NUCLEOTIDE SEQUENCE</scope>
    <source>
        <strain evidence="1">Chiyou-1</strain>
    </source>
</reference>
<dbReference type="EMBL" id="PP467602">
    <property type="protein sequence ID" value="WYC14540.1"/>
    <property type="molecule type" value="Genomic_DNA"/>
</dbReference>
<accession>A0AAU6PX86</accession>
<reference evidence="1" key="1">
    <citation type="journal article" date="2023" name="ISME Commun">
        <title>Diversity of Bathyarchaeia viruses in metagenomes and virus-encoded CRISPR system components.</title>
        <authorList>
            <person name="Duan C."/>
            <person name="Liu Y."/>
            <person name="Liu Y."/>
            <person name="Liu L."/>
            <person name="Cai M."/>
            <person name="Zhang R."/>
            <person name="Zeng Q."/>
            <person name="Koonin E.V."/>
            <person name="Krupovic M."/>
            <person name="Li M."/>
        </authorList>
    </citation>
    <scope>NUCLEOTIDE SEQUENCE</scope>
    <source>
        <strain evidence="1">Chiyou-1</strain>
    </source>
</reference>
<name>A0AAU6PX86_9VIRU</name>
<evidence type="ECO:0000313" key="1">
    <source>
        <dbReference type="EMBL" id="WYC14540.1"/>
    </source>
</evidence>
<proteinExistence type="predicted"/>
<sequence>MSAKKYVCSICGRELDGRSLVVEIQDPMVASKGKARIGDFICYNCISKVYEPPATSPRKITVTCPRCGEVIDVWL</sequence>
<organism evidence="1">
    <name type="scientific">Ligamenvirales sp</name>
    <dbReference type="NCBI Taxonomy" id="2832923"/>
    <lineage>
        <taxon>Viruses</taxon>
        <taxon>Adnaviria</taxon>
        <taxon>Zilligvirae</taxon>
        <taxon>Taleaviricota</taxon>
        <taxon>Tokiviricetes</taxon>
        <taxon>Ligamenvirales</taxon>
    </lineage>
</organism>
<protein>
    <submittedName>
        <fullName evidence="1">Zinc finger protein</fullName>
    </submittedName>
</protein>